<dbReference type="GO" id="GO:0030667">
    <property type="term" value="C:secretory granule membrane"/>
    <property type="evidence" value="ECO:0007669"/>
    <property type="project" value="TreeGrafter"/>
</dbReference>
<dbReference type="FunFam" id="2.60.120.230:FF:000001">
    <property type="entry name" value="Monooxygenase, DBH-like 1"/>
    <property type="match status" value="1"/>
</dbReference>
<dbReference type="PANTHER" id="PTHR10157:SF23">
    <property type="entry name" value="MOXD1 HOMOLOG 1"/>
    <property type="match status" value="1"/>
</dbReference>
<dbReference type="AlphaFoldDB" id="A0A914CZH4"/>
<name>A0A914CZH4_9BILA</name>
<organism evidence="6 7">
    <name type="scientific">Acrobeloides nanus</name>
    <dbReference type="NCBI Taxonomy" id="290746"/>
    <lineage>
        <taxon>Eukaryota</taxon>
        <taxon>Metazoa</taxon>
        <taxon>Ecdysozoa</taxon>
        <taxon>Nematoda</taxon>
        <taxon>Chromadorea</taxon>
        <taxon>Rhabditida</taxon>
        <taxon>Tylenchina</taxon>
        <taxon>Cephalobomorpha</taxon>
        <taxon>Cephaloboidea</taxon>
        <taxon>Cephalobidae</taxon>
        <taxon>Acrobeloides</taxon>
    </lineage>
</organism>
<dbReference type="Pfam" id="PF01082">
    <property type="entry name" value="Cu2_monooxygen"/>
    <property type="match status" value="1"/>
</dbReference>
<dbReference type="GO" id="GO:0005615">
    <property type="term" value="C:extracellular space"/>
    <property type="evidence" value="ECO:0007669"/>
    <property type="project" value="TreeGrafter"/>
</dbReference>
<evidence type="ECO:0000313" key="7">
    <source>
        <dbReference type="WBParaSite" id="ACRNAN_scaffold15682.g7384.t1"/>
    </source>
</evidence>
<dbReference type="InterPro" id="IPR008977">
    <property type="entry name" value="PHM/PNGase_F_dom_sf"/>
</dbReference>
<dbReference type="PANTHER" id="PTHR10157">
    <property type="entry name" value="DOPAMINE BETA HYDROXYLASE RELATED"/>
    <property type="match status" value="1"/>
</dbReference>
<keyword evidence="3" id="KW-0325">Glycoprotein</keyword>
<evidence type="ECO:0000313" key="6">
    <source>
        <dbReference type="Proteomes" id="UP000887540"/>
    </source>
</evidence>
<protein>
    <submittedName>
        <fullName evidence="7">Copper type II ascorbate-dependent monooxygenase C-terminal domain-containing protein</fullName>
    </submittedName>
</protein>
<dbReference type="GO" id="GO:0042421">
    <property type="term" value="P:norepinephrine biosynthetic process"/>
    <property type="evidence" value="ECO:0007669"/>
    <property type="project" value="TreeGrafter"/>
</dbReference>
<dbReference type="Gene3D" id="2.60.120.310">
    <property type="entry name" value="Copper type II, ascorbate-dependent monooxygenase, N-terminal domain"/>
    <property type="match status" value="1"/>
</dbReference>
<feature type="domain" description="Copper type II ascorbate-dependent monooxygenase C-terminal" evidence="5">
    <location>
        <begin position="191"/>
        <end position="344"/>
    </location>
</feature>
<feature type="domain" description="Copper type II ascorbate-dependent monooxygenase N-terminal" evidence="4">
    <location>
        <begin position="137"/>
        <end position="170"/>
    </location>
</feature>
<dbReference type="InterPro" id="IPR014784">
    <property type="entry name" value="Cu2_ascorb_mOase-like_C"/>
</dbReference>
<dbReference type="SUPFAM" id="SSF49742">
    <property type="entry name" value="PHM/PNGase F"/>
    <property type="match status" value="2"/>
</dbReference>
<proteinExistence type="inferred from homology"/>
<sequence>DGWIELNKNSFLLHNDFHQDCELVSSNAGSTIGFTFTRRFLTCDARDYAIEPGTTNFVFAVGSGKPRTLNDSSVVFDMKYNQLLQRNLPAWPIEMQDTDSLVIKANNAHVPSEVTTYWCVTVKLDEILQADKHHIIQPIVYPPEAGLPFGGPDFNPWVMVEIHYNNVEKKSGIIDESGFRLTYTKNLRPNDAAIMELGLIYSDANSIPPGRSNWAMTGECVADCTNKFPKEGITIFASQLHSHLTGRKLWTSHYRDGVKIGEINRDNHFSPHWQVIRRFQGLKKVLPGDVLSTTCVYETLDKKNWTWGGYGIEDEMCVNYIYYYPASEVEVCKSAVDNSTLHKFFSAFGVKNPKLKIHEKYLTVKWSERRYKFLNELYTSGNLNMHCLNHAGDLFPVCKKKRDINFCKKLCH</sequence>
<dbReference type="GO" id="GO:0006589">
    <property type="term" value="P:octopamine biosynthetic process"/>
    <property type="evidence" value="ECO:0007669"/>
    <property type="project" value="TreeGrafter"/>
</dbReference>
<dbReference type="InterPro" id="IPR036939">
    <property type="entry name" value="Cu2_ascorb_mOase_N_sf"/>
</dbReference>
<dbReference type="GO" id="GO:0004500">
    <property type="term" value="F:dopamine beta-monooxygenase activity"/>
    <property type="evidence" value="ECO:0007669"/>
    <property type="project" value="InterPro"/>
</dbReference>
<evidence type="ECO:0000259" key="5">
    <source>
        <dbReference type="Pfam" id="PF03712"/>
    </source>
</evidence>
<dbReference type="WBParaSite" id="ACRNAN_scaffold15682.g7384.t1">
    <property type="protein sequence ID" value="ACRNAN_scaffold15682.g7384.t1"/>
    <property type="gene ID" value="ACRNAN_scaffold15682.g7384"/>
</dbReference>
<evidence type="ECO:0000259" key="4">
    <source>
        <dbReference type="Pfam" id="PF01082"/>
    </source>
</evidence>
<dbReference type="GO" id="GO:0042420">
    <property type="term" value="P:dopamine catabolic process"/>
    <property type="evidence" value="ECO:0007669"/>
    <property type="project" value="TreeGrafter"/>
</dbReference>
<dbReference type="GO" id="GO:0005507">
    <property type="term" value="F:copper ion binding"/>
    <property type="evidence" value="ECO:0007669"/>
    <property type="project" value="InterPro"/>
</dbReference>
<evidence type="ECO:0000256" key="3">
    <source>
        <dbReference type="ARBA" id="ARBA00023180"/>
    </source>
</evidence>
<evidence type="ECO:0000256" key="2">
    <source>
        <dbReference type="ARBA" id="ARBA00023157"/>
    </source>
</evidence>
<dbReference type="Gene3D" id="2.60.120.230">
    <property type="match status" value="1"/>
</dbReference>
<dbReference type="InterPro" id="IPR000323">
    <property type="entry name" value="Cu2_ascorb_mOase_N"/>
</dbReference>
<dbReference type="Pfam" id="PF03712">
    <property type="entry name" value="Cu2_monoox_C"/>
    <property type="match status" value="1"/>
</dbReference>
<comment type="similarity">
    <text evidence="1">Belongs to the copper type II ascorbate-dependent monooxygenase family.</text>
</comment>
<dbReference type="InterPro" id="IPR024548">
    <property type="entry name" value="Cu2_monoox_C"/>
</dbReference>
<evidence type="ECO:0000256" key="1">
    <source>
        <dbReference type="ARBA" id="ARBA00010676"/>
    </source>
</evidence>
<keyword evidence="2" id="KW-1015">Disulfide bond</keyword>
<accession>A0A914CZH4</accession>
<keyword evidence="6" id="KW-1185">Reference proteome</keyword>
<dbReference type="Proteomes" id="UP000887540">
    <property type="component" value="Unplaced"/>
</dbReference>
<dbReference type="InterPro" id="IPR000945">
    <property type="entry name" value="DBH-like"/>
</dbReference>
<reference evidence="7" key="1">
    <citation type="submission" date="2022-11" db="UniProtKB">
        <authorList>
            <consortium name="WormBaseParasite"/>
        </authorList>
    </citation>
    <scope>IDENTIFICATION</scope>
</reference>